<reference evidence="7" key="1">
    <citation type="submission" date="2021-08" db="EMBL/GenBank/DDBJ databases">
        <title>WGS assembly of Ceratopteris richardii.</title>
        <authorList>
            <person name="Marchant D.B."/>
            <person name="Chen G."/>
            <person name="Jenkins J."/>
            <person name="Shu S."/>
            <person name="Leebens-Mack J."/>
            <person name="Grimwood J."/>
            <person name="Schmutz J."/>
            <person name="Soltis P."/>
            <person name="Soltis D."/>
            <person name="Chen Z.-H."/>
        </authorList>
    </citation>
    <scope>NUCLEOTIDE SEQUENCE</scope>
    <source>
        <strain evidence="7">Whitten #5841</strain>
        <tissue evidence="7">Leaf</tissue>
    </source>
</reference>
<dbReference type="GO" id="GO:0051287">
    <property type="term" value="F:NAD binding"/>
    <property type="evidence" value="ECO:0007669"/>
    <property type="project" value="TreeGrafter"/>
</dbReference>
<organism evidence="7 8">
    <name type="scientific">Ceratopteris richardii</name>
    <name type="common">Triangle waterfern</name>
    <dbReference type="NCBI Taxonomy" id="49495"/>
    <lineage>
        <taxon>Eukaryota</taxon>
        <taxon>Viridiplantae</taxon>
        <taxon>Streptophyta</taxon>
        <taxon>Embryophyta</taxon>
        <taxon>Tracheophyta</taxon>
        <taxon>Polypodiopsida</taxon>
        <taxon>Polypodiidae</taxon>
        <taxon>Polypodiales</taxon>
        <taxon>Pteridineae</taxon>
        <taxon>Pteridaceae</taxon>
        <taxon>Parkerioideae</taxon>
        <taxon>Ceratopteris</taxon>
    </lineage>
</organism>
<dbReference type="Gene3D" id="3.90.79.10">
    <property type="entry name" value="Nucleoside Triphosphate Pyrophosphohydrolase"/>
    <property type="match status" value="1"/>
</dbReference>
<dbReference type="PANTHER" id="PTHR13994">
    <property type="entry name" value="NUDIX HYDROLASE RELATED"/>
    <property type="match status" value="1"/>
</dbReference>
<dbReference type="SUPFAM" id="SSF55811">
    <property type="entry name" value="Nudix"/>
    <property type="match status" value="1"/>
</dbReference>
<dbReference type="InterPro" id="IPR020476">
    <property type="entry name" value="Nudix_hydrolase"/>
</dbReference>
<dbReference type="InterPro" id="IPR015797">
    <property type="entry name" value="NUDIX_hydrolase-like_dom_sf"/>
</dbReference>
<keyword evidence="2" id="KW-0479">Metal-binding</keyword>
<dbReference type="PANTHER" id="PTHR13994:SF13">
    <property type="entry name" value="FI03680P"/>
    <property type="match status" value="1"/>
</dbReference>
<evidence type="ECO:0000313" key="7">
    <source>
        <dbReference type="EMBL" id="KAH7430182.1"/>
    </source>
</evidence>
<dbReference type="InterPro" id="IPR020084">
    <property type="entry name" value="NUDIX_hydrolase_CS"/>
</dbReference>
<dbReference type="OrthoDB" id="447842at2759"/>
<dbReference type="EMBL" id="CM035414">
    <property type="protein sequence ID" value="KAH7430181.1"/>
    <property type="molecule type" value="Genomic_DNA"/>
</dbReference>
<dbReference type="FunFam" id="3.40.630.30:FF:000016">
    <property type="entry name" value="nudix hydrolase 2"/>
    <property type="match status" value="1"/>
</dbReference>
<dbReference type="Pfam" id="PF00293">
    <property type="entry name" value="NUDIX"/>
    <property type="match status" value="1"/>
</dbReference>
<dbReference type="Gene3D" id="3.40.630.30">
    <property type="match status" value="1"/>
</dbReference>
<dbReference type="InterPro" id="IPR003293">
    <property type="entry name" value="Nudix_hydrolase6-like"/>
</dbReference>
<dbReference type="Proteomes" id="UP000825935">
    <property type="component" value="Chromosome 9"/>
</dbReference>
<evidence type="ECO:0000259" key="6">
    <source>
        <dbReference type="PROSITE" id="PS51462"/>
    </source>
</evidence>
<dbReference type="EMBL" id="CM035414">
    <property type="protein sequence ID" value="KAH7430183.1"/>
    <property type="molecule type" value="Genomic_DNA"/>
</dbReference>
<dbReference type="GO" id="GO:0046872">
    <property type="term" value="F:metal ion binding"/>
    <property type="evidence" value="ECO:0007669"/>
    <property type="project" value="UniProtKB-KW"/>
</dbReference>
<dbReference type="FunFam" id="3.90.79.10:FF:000015">
    <property type="entry name" value="Nudix hydrolase 8"/>
    <property type="match status" value="1"/>
</dbReference>
<evidence type="ECO:0000256" key="3">
    <source>
        <dbReference type="ARBA" id="ARBA00022801"/>
    </source>
</evidence>
<feature type="region of interest" description="Disordered" evidence="5">
    <location>
        <begin position="282"/>
        <end position="304"/>
    </location>
</feature>
<gene>
    <name evidence="7" type="ORF">KP509_09G087200</name>
</gene>
<evidence type="ECO:0000256" key="2">
    <source>
        <dbReference type="ARBA" id="ARBA00022723"/>
    </source>
</evidence>
<name>A0A8T2U4F5_CERRI</name>
<dbReference type="CDD" id="cd04670">
    <property type="entry name" value="NUDIX_ASFGF2_Nudt6"/>
    <property type="match status" value="1"/>
</dbReference>
<evidence type="ECO:0000256" key="5">
    <source>
        <dbReference type="SAM" id="MobiDB-lite"/>
    </source>
</evidence>
<dbReference type="PRINTS" id="PR01356">
    <property type="entry name" value="GFGPROTEIN"/>
</dbReference>
<dbReference type="InterPro" id="IPR000086">
    <property type="entry name" value="NUDIX_hydrolase_dom"/>
</dbReference>
<protein>
    <recommendedName>
        <fullName evidence="6">Nudix hydrolase domain-containing protein</fullName>
    </recommendedName>
</protein>
<dbReference type="EMBL" id="CM035414">
    <property type="protein sequence ID" value="KAH7430184.1"/>
    <property type="molecule type" value="Genomic_DNA"/>
</dbReference>
<dbReference type="PRINTS" id="PR00502">
    <property type="entry name" value="NUDIXFAMILY"/>
</dbReference>
<dbReference type="PROSITE" id="PS00893">
    <property type="entry name" value="NUDIX_BOX"/>
    <property type="match status" value="1"/>
</dbReference>
<evidence type="ECO:0000256" key="1">
    <source>
        <dbReference type="ARBA" id="ARBA00005582"/>
    </source>
</evidence>
<sequence>MAQCSPSVAEPLLDGENDSYGGFIVDPSRLPDEPSLFRERLQLSISRWTSEAKKGIWLKLPTEYAVLVPIAVKEGFVYHHAEQDYLMLTLWIPDSICTLPANASHQVGIGALVINSENRLLVVQEVTGPTRGSDTWKMPTGVVLQGEDIQEAAVREVKEETGVEAEFLEVFGVRQSHGVAFGKSDLFFLCLLRPVSSDIVIQKHEIEAAQWMPFDDYRSQESNTKSELLTRVANIIAAASEGKYTGFGAKKLRLSPRSKKEAYFHHNTRDIDIYLGDGKKSNEALGDGKKSNEALGDEKKSNEA</sequence>
<dbReference type="EMBL" id="CM035414">
    <property type="protein sequence ID" value="KAH7430182.1"/>
    <property type="molecule type" value="Genomic_DNA"/>
</dbReference>
<comment type="similarity">
    <text evidence="1 4">Belongs to the Nudix hydrolase family.</text>
</comment>
<comment type="caution">
    <text evidence="7">The sequence shown here is derived from an EMBL/GenBank/DDBJ whole genome shotgun (WGS) entry which is preliminary data.</text>
</comment>
<evidence type="ECO:0000313" key="8">
    <source>
        <dbReference type="Proteomes" id="UP000825935"/>
    </source>
</evidence>
<dbReference type="InterPro" id="IPR040618">
    <property type="entry name" value="Pre-Nudix"/>
</dbReference>
<feature type="domain" description="Nudix hydrolase" evidence="6">
    <location>
        <begin position="104"/>
        <end position="234"/>
    </location>
</feature>
<keyword evidence="8" id="KW-1185">Reference proteome</keyword>
<keyword evidence="3 4" id="KW-0378">Hydrolase</keyword>
<evidence type="ECO:0000256" key="4">
    <source>
        <dbReference type="RuleBase" id="RU003476"/>
    </source>
</evidence>
<proteinExistence type="inferred from homology"/>
<dbReference type="OMA" id="AKNCYLY"/>
<dbReference type="AlphaFoldDB" id="A0A8T2U4F5"/>
<dbReference type="GO" id="GO:0035529">
    <property type="term" value="F:NADH pyrophosphatase activity"/>
    <property type="evidence" value="ECO:0007669"/>
    <property type="project" value="TreeGrafter"/>
</dbReference>
<accession>A0A8T2U4F5</accession>
<dbReference type="PROSITE" id="PS51462">
    <property type="entry name" value="NUDIX"/>
    <property type="match status" value="1"/>
</dbReference>
<dbReference type="GO" id="GO:0047631">
    <property type="term" value="F:ADP-ribose diphosphatase activity"/>
    <property type="evidence" value="ECO:0007669"/>
    <property type="project" value="TreeGrafter"/>
</dbReference>
<dbReference type="Pfam" id="PF18290">
    <property type="entry name" value="Nudix_hydro"/>
    <property type="match status" value="1"/>
</dbReference>